<dbReference type="RefSeq" id="WP_290230696.1">
    <property type="nucleotide sequence ID" value="NZ_JAUFPZ010000002.1"/>
</dbReference>
<protein>
    <submittedName>
        <fullName evidence="2">Uncharacterized protein</fullName>
    </submittedName>
</protein>
<proteinExistence type="predicted"/>
<keyword evidence="1" id="KW-1133">Transmembrane helix</keyword>
<keyword evidence="1" id="KW-0472">Membrane</keyword>
<evidence type="ECO:0000313" key="2">
    <source>
        <dbReference type="EMBL" id="MFC4029562.1"/>
    </source>
</evidence>
<evidence type="ECO:0000256" key="1">
    <source>
        <dbReference type="SAM" id="Phobius"/>
    </source>
</evidence>
<gene>
    <name evidence="2" type="ORF">ACFOS1_19240</name>
</gene>
<keyword evidence="3" id="KW-1185">Reference proteome</keyword>
<accession>A0ABV8HET3</accession>
<sequence length="139" mass="16160">METKEKKLDEFTQKIFKETDLETPTFDFTNKVMTDLPEIDFKVDHSEFQYKPLISKSGWTMIAALLLILVISPYYSSAVMASEEMMSNWDKFGSFFKPSFDSSNFSILNSEVFAISLALFATYFLLEILLLNKWMDKRA</sequence>
<keyword evidence="1" id="KW-0812">Transmembrane</keyword>
<reference evidence="3" key="1">
    <citation type="journal article" date="2019" name="Int. J. Syst. Evol. Microbiol.">
        <title>The Global Catalogue of Microorganisms (GCM) 10K type strain sequencing project: providing services to taxonomists for standard genome sequencing and annotation.</title>
        <authorList>
            <consortium name="The Broad Institute Genomics Platform"/>
            <consortium name="The Broad Institute Genome Sequencing Center for Infectious Disease"/>
            <person name="Wu L."/>
            <person name="Ma J."/>
        </authorList>
    </citation>
    <scope>NUCLEOTIDE SEQUENCE [LARGE SCALE GENOMIC DNA]</scope>
    <source>
        <strain evidence="3">CECT 9128</strain>
    </source>
</reference>
<dbReference type="EMBL" id="JBHSAS010000033">
    <property type="protein sequence ID" value="MFC4029562.1"/>
    <property type="molecule type" value="Genomic_DNA"/>
</dbReference>
<organism evidence="2 3">
    <name type="scientific">Zunongwangia endophytica</name>
    <dbReference type="NCBI Taxonomy" id="1808945"/>
    <lineage>
        <taxon>Bacteria</taxon>
        <taxon>Pseudomonadati</taxon>
        <taxon>Bacteroidota</taxon>
        <taxon>Flavobacteriia</taxon>
        <taxon>Flavobacteriales</taxon>
        <taxon>Flavobacteriaceae</taxon>
        <taxon>Zunongwangia</taxon>
    </lineage>
</organism>
<comment type="caution">
    <text evidence="2">The sequence shown here is derived from an EMBL/GenBank/DDBJ whole genome shotgun (WGS) entry which is preliminary data.</text>
</comment>
<dbReference type="Proteomes" id="UP001595793">
    <property type="component" value="Unassembled WGS sequence"/>
</dbReference>
<feature type="transmembrane region" description="Helical" evidence="1">
    <location>
        <begin position="112"/>
        <end position="131"/>
    </location>
</feature>
<feature type="transmembrane region" description="Helical" evidence="1">
    <location>
        <begin position="58"/>
        <end position="76"/>
    </location>
</feature>
<name>A0ABV8HET3_9FLAO</name>
<evidence type="ECO:0000313" key="3">
    <source>
        <dbReference type="Proteomes" id="UP001595793"/>
    </source>
</evidence>